<organism evidence="2">
    <name type="scientific">viral metagenome</name>
    <dbReference type="NCBI Taxonomy" id="1070528"/>
    <lineage>
        <taxon>unclassified sequences</taxon>
        <taxon>metagenomes</taxon>
        <taxon>organismal metagenomes</taxon>
    </lineage>
</organism>
<keyword evidence="1" id="KW-0812">Transmembrane</keyword>
<name>A0A6C0JPV7_9ZZZZ</name>
<sequence>MKNDNQLLILYTFIVFFVIIYLFVKKHKDIQKCFKIDFLDINTNISNKLVNFI</sequence>
<keyword evidence="1" id="KW-0472">Membrane</keyword>
<accession>A0A6C0JPV7</accession>
<protein>
    <submittedName>
        <fullName evidence="2">Uncharacterized protein</fullName>
    </submittedName>
</protein>
<feature type="transmembrane region" description="Helical" evidence="1">
    <location>
        <begin position="6"/>
        <end position="24"/>
    </location>
</feature>
<proteinExistence type="predicted"/>
<reference evidence="2" key="1">
    <citation type="journal article" date="2020" name="Nature">
        <title>Giant virus diversity and host interactions through global metagenomics.</title>
        <authorList>
            <person name="Schulz F."/>
            <person name="Roux S."/>
            <person name="Paez-Espino D."/>
            <person name="Jungbluth S."/>
            <person name="Walsh D.A."/>
            <person name="Denef V.J."/>
            <person name="McMahon K.D."/>
            <person name="Konstantinidis K.T."/>
            <person name="Eloe-Fadrosh E.A."/>
            <person name="Kyrpides N.C."/>
            <person name="Woyke T."/>
        </authorList>
    </citation>
    <scope>NUCLEOTIDE SEQUENCE</scope>
    <source>
        <strain evidence="2">GVMAG-S-1040241-154</strain>
    </source>
</reference>
<dbReference type="EMBL" id="MN740684">
    <property type="protein sequence ID" value="QHU07403.1"/>
    <property type="molecule type" value="Genomic_DNA"/>
</dbReference>
<keyword evidence="1" id="KW-1133">Transmembrane helix</keyword>
<dbReference type="AlphaFoldDB" id="A0A6C0JPV7"/>
<evidence type="ECO:0000256" key="1">
    <source>
        <dbReference type="SAM" id="Phobius"/>
    </source>
</evidence>
<evidence type="ECO:0000313" key="2">
    <source>
        <dbReference type="EMBL" id="QHU07403.1"/>
    </source>
</evidence>